<keyword evidence="1" id="KW-0175">Coiled coil</keyword>
<dbReference type="SMART" id="SM00028">
    <property type="entry name" value="TPR"/>
    <property type="match status" value="5"/>
</dbReference>
<dbReference type="EMBL" id="JBCFQK010000002">
    <property type="protein sequence ID" value="MFA9193326.1"/>
    <property type="molecule type" value="Genomic_DNA"/>
</dbReference>
<feature type="transmembrane region" description="Helical" evidence="2">
    <location>
        <begin position="850"/>
        <end position="868"/>
    </location>
</feature>
<dbReference type="Proteomes" id="UP001574170">
    <property type="component" value="Unassembled WGS sequence"/>
</dbReference>
<evidence type="ECO:0000313" key="4">
    <source>
        <dbReference type="EMBL" id="MFA9193326.1"/>
    </source>
</evidence>
<dbReference type="PANTHER" id="PTHR10098">
    <property type="entry name" value="RAPSYN-RELATED"/>
    <property type="match status" value="1"/>
</dbReference>
<keyword evidence="5" id="KW-1185">Reference proteome</keyword>
<dbReference type="InterPro" id="IPR024983">
    <property type="entry name" value="CHAT_dom"/>
</dbReference>
<dbReference type="RefSeq" id="WP_373390420.1">
    <property type="nucleotide sequence ID" value="NZ_JBCFQJ010000004.1"/>
</dbReference>
<keyword evidence="2" id="KW-0812">Transmembrane</keyword>
<evidence type="ECO:0000256" key="2">
    <source>
        <dbReference type="SAM" id="Phobius"/>
    </source>
</evidence>
<dbReference type="Gene3D" id="1.25.40.10">
    <property type="entry name" value="Tetratricopeptide repeat domain"/>
    <property type="match status" value="2"/>
</dbReference>
<dbReference type="Pfam" id="PF12770">
    <property type="entry name" value="CHAT"/>
    <property type="match status" value="1"/>
</dbReference>
<keyword evidence="2" id="KW-1133">Transmembrane helix</keyword>
<gene>
    <name evidence="4" type="ORF">AAGV33_02830</name>
</gene>
<reference evidence="4 5" key="1">
    <citation type="submission" date="2024-04" db="EMBL/GenBank/DDBJ databases">
        <title>New Clade of Flavobacterium.</title>
        <authorList>
            <person name="Matos L."/>
            <person name="Proenca D.N."/>
            <person name="Fransisco R.M."/>
            <person name="Chung A.P."/>
            <person name="Maccario L."/>
            <person name="Sorensen S.J."/>
            <person name="Morais P.V."/>
        </authorList>
    </citation>
    <scope>NUCLEOTIDE SEQUENCE [LARGE SCALE GENOMIC DNA]</scope>
    <source>
        <strain evidence="4 5">FBOR7N2.3</strain>
    </source>
</reference>
<feature type="coiled-coil region" evidence="1">
    <location>
        <begin position="218"/>
        <end position="248"/>
    </location>
</feature>
<dbReference type="InterPro" id="IPR011990">
    <property type="entry name" value="TPR-like_helical_dom_sf"/>
</dbReference>
<evidence type="ECO:0000256" key="1">
    <source>
        <dbReference type="SAM" id="Coils"/>
    </source>
</evidence>
<proteinExistence type="predicted"/>
<feature type="domain" description="CHAT" evidence="3">
    <location>
        <begin position="577"/>
        <end position="839"/>
    </location>
</feature>
<dbReference type="SUPFAM" id="SSF48452">
    <property type="entry name" value="TPR-like"/>
    <property type="match status" value="1"/>
</dbReference>
<evidence type="ECO:0000259" key="3">
    <source>
        <dbReference type="Pfam" id="PF12770"/>
    </source>
</evidence>
<protein>
    <submittedName>
        <fullName evidence="4">CHAT domain-containing tetratricopeptide repeat protein</fullName>
    </submittedName>
</protein>
<keyword evidence="2" id="KW-0472">Membrane</keyword>
<organism evidence="4 5">
    <name type="scientific">Flavobacterium magnesitis</name>
    <dbReference type="NCBI Taxonomy" id="3138077"/>
    <lineage>
        <taxon>Bacteria</taxon>
        <taxon>Pseudomonadati</taxon>
        <taxon>Bacteroidota</taxon>
        <taxon>Flavobacteriia</taxon>
        <taxon>Flavobacteriales</taxon>
        <taxon>Flavobacteriaceae</taxon>
        <taxon>Flavobacterium</taxon>
    </lineage>
</organism>
<accession>A0ABV4TGU8</accession>
<dbReference type="InterPro" id="IPR019734">
    <property type="entry name" value="TPR_rpt"/>
</dbReference>
<sequence>MKKLFCYLFLFYSLIVFGQKPLIQEDKIYNAVDTFIENPTAENLNNLNSTEKAFWKNPKPKTKNELLAIVILNCNKAYYENQFNQVQEAVASYEKAWKIYQKHRLNNYDIVEYCLKPLGNLYTILGDYDNAENTIKQYYYIANQEKNQDKKIAAILNLSNVYQNSGKIDLAIDLLEKTIRTEKLSNIQKGILWNNLGNNYLLSSKGNLMRPEIHENSKNAFELAIEHLKNEKNQSETLSNSYRNLSALNRQRENFELANSYFEKAREYFYATPNLSPRKTAKFKYEEASLLFQQKKLNESAVIIESVFKHLIPHYSIKKNSLPEQNSLYTETSLLDALDLRAEIYSKQNQPKKALEAYRLAFHIEELLANLMVYENSKIINQNRVRMRTEKCITIYDLLYQKEHKQTYLEAAFQLADQTKSSVLKSYLSKNKTASRKEKLHLEQLQNWSNIILKEQQKGELADIAKITEAIEKQNQLMLSLKKIRTENTDSEKETIDFKALFAKLEQDKAMMIEYFMGNKNLYYFIIGNNTISLNKINITDTAIPKIVQFIDYFNNSNSITNDIKDFNHFGKVAYDVLRLPQKSNYKNLIIIPDGLLCLLPFEALITKESSTTNFAQMHYLLNDYNIGYQNSAQFYLSFDKLRMTNKDKTVLGIFPVFENTPYTLTYSKDELHSIQKNFKGKYLENTEATFDNFKKNAADYSILHLSTHADAGDIVSPASIKFYDQEILYSELYNLKINPDLVVLSACETGIGKLFKSEGAMSIARGFQFAGAQNLLFSLWKVNDYTTSVFMDSFYQNIKNGQSYLEANANAKRDFLKNPNVSNTKKSPYYWSAFVYYGTLEKNEAATNYTYIILGIVFAIVLIWLLIRFRNEKPTRNP</sequence>
<name>A0ABV4TGU8_9FLAO</name>
<evidence type="ECO:0000313" key="5">
    <source>
        <dbReference type="Proteomes" id="UP001574170"/>
    </source>
</evidence>
<comment type="caution">
    <text evidence="4">The sequence shown here is derived from an EMBL/GenBank/DDBJ whole genome shotgun (WGS) entry which is preliminary data.</text>
</comment>